<dbReference type="EMBL" id="FWXY01000006">
    <property type="protein sequence ID" value="SMC66180.1"/>
    <property type="molecule type" value="Genomic_DNA"/>
</dbReference>
<dbReference type="Gene3D" id="1.25.40.10">
    <property type="entry name" value="Tetratricopeptide repeat domain"/>
    <property type="match status" value="1"/>
</dbReference>
<dbReference type="InterPro" id="IPR011990">
    <property type="entry name" value="TPR-like_helical_dom_sf"/>
</dbReference>
<dbReference type="InterPro" id="IPR050697">
    <property type="entry name" value="Adenylyl/Guanylyl_Cyclase_3/4"/>
</dbReference>
<dbReference type="STRING" id="1121400.SAMN02746065_106188"/>
<dbReference type="GO" id="GO:0009190">
    <property type="term" value="P:cyclic nucleotide biosynthetic process"/>
    <property type="evidence" value="ECO:0007669"/>
    <property type="project" value="InterPro"/>
</dbReference>
<dbReference type="CDD" id="cd07302">
    <property type="entry name" value="CHD"/>
    <property type="match status" value="1"/>
</dbReference>
<dbReference type="SUPFAM" id="SSF48452">
    <property type="entry name" value="TPR-like"/>
    <property type="match status" value="2"/>
</dbReference>
<protein>
    <submittedName>
        <fullName evidence="2">Adenylate cyclase, class 3</fullName>
    </submittedName>
</protein>
<dbReference type="PANTHER" id="PTHR43081">
    <property type="entry name" value="ADENYLATE CYCLASE, TERMINAL-DIFFERENTIATION SPECIFIC-RELATED"/>
    <property type="match status" value="1"/>
</dbReference>
<dbReference type="InterPro" id="IPR029787">
    <property type="entry name" value="Nucleotide_cyclase"/>
</dbReference>
<gene>
    <name evidence="2" type="ORF">SAMN02746065_106188</name>
</gene>
<dbReference type="Pfam" id="PF00211">
    <property type="entry name" value="Guanylate_cyc"/>
    <property type="match status" value="1"/>
</dbReference>
<evidence type="ECO:0000313" key="2">
    <source>
        <dbReference type="EMBL" id="SMC66180.1"/>
    </source>
</evidence>
<accession>A0A1W2B069</accession>
<sequence length="599" mass="68346">MILSVPQIQTKIKEIDAVFHSFQLEGSTREILEILACFEKKTVESIEVMELNAVVKWYKSLFFQKVFLFQRAEELLDEALDAIDGKKEQYLCRWKVKIYISLGYVHRAQWNYQDAEFYLTGALELAKSLPELHKFLGEIYSSLSQVSLLLSQHHQASRYAIHEKKVCLEHYQSAPSEKNNAIIYAYALINYSRIRRLIGVLDHENEENLREAAEISSIFSNEKCSIICALETAEFKFAARQMGEALDMALSLESSLKSQGLIKEALQAGLLAAKVYGEILDYELAEVKFNEIIQQSQAQHLKVGEIAADAYYGLGQICYRMDQEQRAYDFFRQSARMGMVLGIKDIIIRSFEAARTIDKYKARELLSSSLAYQDAAFVRNRLSRSFSPFKSSRIRTRLFATTLFVDIVGFSSLMKMSDESLTIQMVDEFIDRMSLIIYQYNGYIDKFLGDGFMAIFEHGNHISSKKVMDAICSGIDIYRALKHKNRKLGAVYGADTKINVRIGISTGEIFAMILGNYIKTEFTYLGNSVNLASKLESRASNQYMLIDEETWLQAKDRIVSEPEDIIIPGLGKTSVHKVLRLARMNKRPDLSAAKTQKTQ</sequence>
<dbReference type="GO" id="GO:0035556">
    <property type="term" value="P:intracellular signal transduction"/>
    <property type="evidence" value="ECO:0007669"/>
    <property type="project" value="InterPro"/>
</dbReference>
<dbReference type="SUPFAM" id="SSF55073">
    <property type="entry name" value="Nucleotide cyclase"/>
    <property type="match status" value="1"/>
</dbReference>
<keyword evidence="3" id="KW-1185">Reference proteome</keyword>
<dbReference type="InterPro" id="IPR001054">
    <property type="entry name" value="A/G_cyclase"/>
</dbReference>
<dbReference type="PANTHER" id="PTHR43081:SF1">
    <property type="entry name" value="ADENYLATE CYCLASE, TERMINAL-DIFFERENTIATION SPECIFIC"/>
    <property type="match status" value="1"/>
</dbReference>
<name>A0A1W2B069_9BACT</name>
<dbReference type="Gene3D" id="3.30.70.1230">
    <property type="entry name" value="Nucleotide cyclase"/>
    <property type="match status" value="1"/>
</dbReference>
<dbReference type="PROSITE" id="PS50125">
    <property type="entry name" value="GUANYLATE_CYCLASE_2"/>
    <property type="match status" value="1"/>
</dbReference>
<dbReference type="RefSeq" id="WP_084068214.1">
    <property type="nucleotide sequence ID" value="NZ_FWXY01000006.1"/>
</dbReference>
<organism evidence="2 3">
    <name type="scientific">Desulfocicer vacuolatum DSM 3385</name>
    <dbReference type="NCBI Taxonomy" id="1121400"/>
    <lineage>
        <taxon>Bacteria</taxon>
        <taxon>Pseudomonadati</taxon>
        <taxon>Thermodesulfobacteriota</taxon>
        <taxon>Desulfobacteria</taxon>
        <taxon>Desulfobacterales</taxon>
        <taxon>Desulfobacteraceae</taxon>
        <taxon>Desulfocicer</taxon>
    </lineage>
</organism>
<reference evidence="2 3" key="1">
    <citation type="submission" date="2017-04" db="EMBL/GenBank/DDBJ databases">
        <authorList>
            <person name="Afonso C.L."/>
            <person name="Miller P.J."/>
            <person name="Scott M.A."/>
            <person name="Spackman E."/>
            <person name="Goraichik I."/>
            <person name="Dimitrov K.M."/>
            <person name="Suarez D.L."/>
            <person name="Swayne D.E."/>
        </authorList>
    </citation>
    <scope>NUCLEOTIDE SEQUENCE [LARGE SCALE GENOMIC DNA]</scope>
    <source>
        <strain evidence="2 3">DSM 3385</strain>
    </source>
</reference>
<evidence type="ECO:0000259" key="1">
    <source>
        <dbReference type="PROSITE" id="PS50125"/>
    </source>
</evidence>
<dbReference type="AlphaFoldDB" id="A0A1W2B069"/>
<dbReference type="Proteomes" id="UP000192418">
    <property type="component" value="Unassembled WGS sequence"/>
</dbReference>
<evidence type="ECO:0000313" key="3">
    <source>
        <dbReference type="Proteomes" id="UP000192418"/>
    </source>
</evidence>
<feature type="domain" description="Guanylate cyclase" evidence="1">
    <location>
        <begin position="401"/>
        <end position="536"/>
    </location>
</feature>
<proteinExistence type="predicted"/>
<dbReference type="GO" id="GO:0004016">
    <property type="term" value="F:adenylate cyclase activity"/>
    <property type="evidence" value="ECO:0007669"/>
    <property type="project" value="UniProtKB-ARBA"/>
</dbReference>
<dbReference type="SMART" id="SM00044">
    <property type="entry name" value="CYCc"/>
    <property type="match status" value="1"/>
</dbReference>
<dbReference type="OrthoDB" id="9806735at2"/>